<dbReference type="InterPro" id="IPR012340">
    <property type="entry name" value="NA-bd_OB-fold"/>
</dbReference>
<proteinExistence type="predicted"/>
<dbReference type="Gene3D" id="2.40.50.140">
    <property type="entry name" value="Nucleic acid-binding proteins"/>
    <property type="match status" value="1"/>
</dbReference>
<organism evidence="1">
    <name type="scientific">Tanacetum cinerariifolium</name>
    <name type="common">Dalmatian daisy</name>
    <name type="synonym">Chrysanthemum cinerariifolium</name>
    <dbReference type="NCBI Taxonomy" id="118510"/>
    <lineage>
        <taxon>Eukaryota</taxon>
        <taxon>Viridiplantae</taxon>
        <taxon>Streptophyta</taxon>
        <taxon>Embryophyta</taxon>
        <taxon>Tracheophyta</taxon>
        <taxon>Spermatophyta</taxon>
        <taxon>Magnoliopsida</taxon>
        <taxon>eudicotyledons</taxon>
        <taxon>Gunneridae</taxon>
        <taxon>Pentapetalae</taxon>
        <taxon>asterids</taxon>
        <taxon>campanulids</taxon>
        <taxon>Asterales</taxon>
        <taxon>Asteraceae</taxon>
        <taxon>Asteroideae</taxon>
        <taxon>Anthemideae</taxon>
        <taxon>Anthemidinae</taxon>
        <taxon>Tanacetum</taxon>
    </lineage>
</organism>
<accession>A0A699J049</accession>
<keyword evidence="1" id="KW-0238">DNA-binding</keyword>
<dbReference type="AlphaFoldDB" id="A0A699J049"/>
<reference evidence="1" key="1">
    <citation type="journal article" date="2019" name="Sci. Rep.">
        <title>Draft genome of Tanacetum cinerariifolium, the natural source of mosquito coil.</title>
        <authorList>
            <person name="Yamashiro T."/>
            <person name="Shiraishi A."/>
            <person name="Satake H."/>
            <person name="Nakayama K."/>
        </authorList>
    </citation>
    <scope>NUCLEOTIDE SEQUENCE</scope>
</reference>
<sequence length="158" mass="18091">MSLSLFNDEVQAMVGRSAYQLCEKYAKSESDGSIPTEITNLIGNKYAFKVAINDYNVKKLLPVFIVLRFSNDQEIINSVLACATPIKLQVTQSRQSLRWIWSRELTKIQHLMRSRRQISVLLKVNQEVSLQPERRRPLRLRLKKMLERTGNAGSGVGI</sequence>
<name>A0A699J049_TANCI</name>
<protein>
    <submittedName>
        <fullName evidence="1">Replication protein A 70 kDa DNA-binding subunit B</fullName>
    </submittedName>
</protein>
<comment type="caution">
    <text evidence="1">The sequence shown here is derived from an EMBL/GenBank/DDBJ whole genome shotgun (WGS) entry which is preliminary data.</text>
</comment>
<gene>
    <name evidence="1" type="ORF">Tci_572826</name>
</gene>
<dbReference type="GO" id="GO:0003677">
    <property type="term" value="F:DNA binding"/>
    <property type="evidence" value="ECO:0007669"/>
    <property type="project" value="UniProtKB-KW"/>
</dbReference>
<dbReference type="EMBL" id="BKCJ010355000">
    <property type="protein sequence ID" value="GFA00854.1"/>
    <property type="molecule type" value="Genomic_DNA"/>
</dbReference>
<evidence type="ECO:0000313" key="1">
    <source>
        <dbReference type="EMBL" id="GFA00854.1"/>
    </source>
</evidence>